<evidence type="ECO:0000256" key="3">
    <source>
        <dbReference type="ARBA" id="ARBA00022553"/>
    </source>
</evidence>
<evidence type="ECO:0000256" key="4">
    <source>
        <dbReference type="ARBA" id="ARBA00022679"/>
    </source>
</evidence>
<comment type="caution">
    <text evidence="17">The sequence shown here is derived from an EMBL/GenBank/DDBJ whole genome shotgun (WGS) entry which is preliminary data.</text>
</comment>
<feature type="domain" description="Protein kinase" evidence="16">
    <location>
        <begin position="1"/>
        <end position="192"/>
    </location>
</feature>
<keyword evidence="11" id="KW-1133">Transmembrane helix</keyword>
<dbReference type="InterPro" id="IPR052059">
    <property type="entry name" value="CR_Ser/Thr_kinase"/>
</dbReference>
<name>A0A9R1VTY7_LACSA</name>
<evidence type="ECO:0000256" key="11">
    <source>
        <dbReference type="ARBA" id="ARBA00022989"/>
    </source>
</evidence>
<dbReference type="SMART" id="SM00220">
    <property type="entry name" value="S_TKc"/>
    <property type="match status" value="1"/>
</dbReference>
<keyword evidence="10" id="KW-0067">ATP-binding</keyword>
<keyword evidence="5" id="KW-0812">Transmembrane</keyword>
<dbReference type="SUPFAM" id="SSF56112">
    <property type="entry name" value="Protein kinase-like (PK-like)"/>
    <property type="match status" value="1"/>
</dbReference>
<feature type="compositionally biased region" description="Polar residues" evidence="15">
    <location>
        <begin position="231"/>
        <end position="250"/>
    </location>
</feature>
<evidence type="ECO:0000256" key="10">
    <source>
        <dbReference type="ARBA" id="ARBA00022840"/>
    </source>
</evidence>
<dbReference type="GO" id="GO:0004674">
    <property type="term" value="F:protein serine/threonine kinase activity"/>
    <property type="evidence" value="ECO:0007669"/>
    <property type="project" value="UniProtKB-KW"/>
</dbReference>
<feature type="region of interest" description="Disordered" evidence="15">
    <location>
        <begin position="223"/>
        <end position="250"/>
    </location>
</feature>
<keyword evidence="2" id="KW-0723">Serine/threonine-protein kinase</keyword>
<keyword evidence="9" id="KW-0418">Kinase</keyword>
<dbReference type="PROSITE" id="PS00108">
    <property type="entry name" value="PROTEIN_KINASE_ST"/>
    <property type="match status" value="1"/>
</dbReference>
<dbReference type="EMBL" id="NBSK02000004">
    <property type="protein sequence ID" value="KAJ0211263.1"/>
    <property type="molecule type" value="Genomic_DNA"/>
</dbReference>
<evidence type="ECO:0000256" key="9">
    <source>
        <dbReference type="ARBA" id="ARBA00022777"/>
    </source>
</evidence>
<dbReference type="InterPro" id="IPR008271">
    <property type="entry name" value="Ser/Thr_kinase_AS"/>
</dbReference>
<keyword evidence="7" id="KW-0677">Repeat</keyword>
<evidence type="ECO:0000313" key="18">
    <source>
        <dbReference type="Proteomes" id="UP000235145"/>
    </source>
</evidence>
<keyword evidence="8" id="KW-0547">Nucleotide-binding</keyword>
<dbReference type="FunFam" id="1.10.510.10:FF:000044">
    <property type="entry name" value="Putative LRR receptor-like serine/threonine-protein kinase"/>
    <property type="match status" value="1"/>
</dbReference>
<sequence>MEQYNYKLEIEWPTRQRICVGIAKGLAFLHEESVLRMVHRDIKATNILLDADLTPKISDFGLARLHEEENTHIMTRVAGTIGYMAPEYVLYGYLTYKADVYSFGVLALEIVTGKNNMKYTPHDDCFCLLDWAVVLKQKGSLIDLVDPRLGSEFKKKEALRMIEIALLCTNESPVLRPVMSEVVNMLEGHTKTEEINVNVNTSEEENRFQALGGKLERMQSHEFERPDISINPASSSSNDLYPNSQISQKC</sequence>
<evidence type="ECO:0000259" key="16">
    <source>
        <dbReference type="PROSITE" id="PS50011"/>
    </source>
</evidence>
<dbReference type="Proteomes" id="UP000235145">
    <property type="component" value="Unassembled WGS sequence"/>
</dbReference>
<keyword evidence="6" id="KW-0732">Signal</keyword>
<organism evidence="17 18">
    <name type="scientific">Lactuca sativa</name>
    <name type="common">Garden lettuce</name>
    <dbReference type="NCBI Taxonomy" id="4236"/>
    <lineage>
        <taxon>Eukaryota</taxon>
        <taxon>Viridiplantae</taxon>
        <taxon>Streptophyta</taxon>
        <taxon>Embryophyta</taxon>
        <taxon>Tracheophyta</taxon>
        <taxon>Spermatophyta</taxon>
        <taxon>Magnoliopsida</taxon>
        <taxon>eudicotyledons</taxon>
        <taxon>Gunneridae</taxon>
        <taxon>Pentapetalae</taxon>
        <taxon>asterids</taxon>
        <taxon>campanulids</taxon>
        <taxon>Asterales</taxon>
        <taxon>Asteraceae</taxon>
        <taxon>Cichorioideae</taxon>
        <taxon>Cichorieae</taxon>
        <taxon>Lactucinae</taxon>
        <taxon>Lactuca</taxon>
    </lineage>
</organism>
<protein>
    <recommendedName>
        <fullName evidence="16">Protein kinase domain-containing protein</fullName>
    </recommendedName>
</protein>
<evidence type="ECO:0000313" key="17">
    <source>
        <dbReference type="EMBL" id="KAJ0211263.1"/>
    </source>
</evidence>
<evidence type="ECO:0000256" key="5">
    <source>
        <dbReference type="ARBA" id="ARBA00022692"/>
    </source>
</evidence>
<evidence type="ECO:0000256" key="13">
    <source>
        <dbReference type="ARBA" id="ARBA00023170"/>
    </source>
</evidence>
<evidence type="ECO:0000256" key="7">
    <source>
        <dbReference type="ARBA" id="ARBA00022737"/>
    </source>
</evidence>
<evidence type="ECO:0000256" key="2">
    <source>
        <dbReference type="ARBA" id="ARBA00022527"/>
    </source>
</evidence>
<dbReference type="PANTHER" id="PTHR47973">
    <property type="entry name" value="CYSTEINE-RICH RECEPTOR-LIKE PROTEIN KINASE 3"/>
    <property type="match status" value="1"/>
</dbReference>
<evidence type="ECO:0000256" key="15">
    <source>
        <dbReference type="SAM" id="MobiDB-lite"/>
    </source>
</evidence>
<dbReference type="GO" id="GO:0005524">
    <property type="term" value="F:ATP binding"/>
    <property type="evidence" value="ECO:0007669"/>
    <property type="project" value="UniProtKB-KW"/>
</dbReference>
<evidence type="ECO:0000256" key="1">
    <source>
        <dbReference type="ARBA" id="ARBA00004167"/>
    </source>
</evidence>
<evidence type="ECO:0000256" key="8">
    <source>
        <dbReference type="ARBA" id="ARBA00022741"/>
    </source>
</evidence>
<keyword evidence="18" id="KW-1185">Reference proteome</keyword>
<keyword evidence="14" id="KW-0325">Glycoprotein</keyword>
<dbReference type="Gene3D" id="1.10.510.10">
    <property type="entry name" value="Transferase(Phosphotransferase) domain 1"/>
    <property type="match status" value="1"/>
</dbReference>
<keyword evidence="12" id="KW-0472">Membrane</keyword>
<dbReference type="Pfam" id="PF00069">
    <property type="entry name" value="Pkinase"/>
    <property type="match status" value="1"/>
</dbReference>
<evidence type="ECO:0000256" key="6">
    <source>
        <dbReference type="ARBA" id="ARBA00022729"/>
    </source>
</evidence>
<proteinExistence type="predicted"/>
<dbReference type="AlphaFoldDB" id="A0A9R1VTY7"/>
<comment type="subcellular location">
    <subcellularLocation>
        <location evidence="1">Membrane</location>
        <topology evidence="1">Single-pass membrane protein</topology>
    </subcellularLocation>
</comment>
<dbReference type="InterPro" id="IPR011009">
    <property type="entry name" value="Kinase-like_dom_sf"/>
</dbReference>
<keyword evidence="13" id="KW-0675">Receptor</keyword>
<gene>
    <name evidence="17" type="ORF">LSAT_V11C400171970</name>
</gene>
<evidence type="ECO:0000256" key="14">
    <source>
        <dbReference type="ARBA" id="ARBA00023180"/>
    </source>
</evidence>
<evidence type="ECO:0000256" key="12">
    <source>
        <dbReference type="ARBA" id="ARBA00023136"/>
    </source>
</evidence>
<keyword evidence="4" id="KW-0808">Transferase</keyword>
<dbReference type="GO" id="GO:0016020">
    <property type="term" value="C:membrane"/>
    <property type="evidence" value="ECO:0007669"/>
    <property type="project" value="UniProtKB-SubCell"/>
</dbReference>
<dbReference type="InterPro" id="IPR000719">
    <property type="entry name" value="Prot_kinase_dom"/>
</dbReference>
<accession>A0A9R1VTY7</accession>
<keyword evidence="3" id="KW-0597">Phosphoprotein</keyword>
<reference evidence="17 18" key="1">
    <citation type="journal article" date="2017" name="Nat. Commun.">
        <title>Genome assembly with in vitro proximity ligation data and whole-genome triplication in lettuce.</title>
        <authorList>
            <person name="Reyes-Chin-Wo S."/>
            <person name="Wang Z."/>
            <person name="Yang X."/>
            <person name="Kozik A."/>
            <person name="Arikit S."/>
            <person name="Song C."/>
            <person name="Xia L."/>
            <person name="Froenicke L."/>
            <person name="Lavelle D.O."/>
            <person name="Truco M.J."/>
            <person name="Xia R."/>
            <person name="Zhu S."/>
            <person name="Xu C."/>
            <person name="Xu H."/>
            <person name="Xu X."/>
            <person name="Cox K."/>
            <person name="Korf I."/>
            <person name="Meyers B.C."/>
            <person name="Michelmore R.W."/>
        </authorList>
    </citation>
    <scope>NUCLEOTIDE SEQUENCE [LARGE SCALE GENOMIC DNA]</scope>
    <source>
        <strain evidence="18">cv. Salinas</strain>
        <tissue evidence="17">Seedlings</tissue>
    </source>
</reference>
<dbReference type="PROSITE" id="PS50011">
    <property type="entry name" value="PROTEIN_KINASE_DOM"/>
    <property type="match status" value="1"/>
</dbReference>